<evidence type="ECO:0000256" key="2">
    <source>
        <dbReference type="ARBA" id="ARBA00023158"/>
    </source>
</evidence>
<feature type="domain" description="XS" evidence="4">
    <location>
        <begin position="358"/>
        <end position="460"/>
    </location>
</feature>
<dbReference type="PANTHER" id="PTHR21596:SF84">
    <property type="entry name" value="OS02G0293300 PROTEIN"/>
    <property type="match status" value="1"/>
</dbReference>
<dbReference type="InterPro" id="IPR005380">
    <property type="entry name" value="XS_domain"/>
</dbReference>
<dbReference type="ExpressionAtlas" id="C3SAF6">
    <property type="expression patterns" value="baseline and differential"/>
</dbReference>
<feature type="domain" description="Zinc finger-XS" evidence="5">
    <location>
        <begin position="285"/>
        <end position="325"/>
    </location>
</feature>
<evidence type="ECO:0000259" key="5">
    <source>
        <dbReference type="Pfam" id="PF03470"/>
    </source>
</evidence>
<name>C3SAF6_BRADI</name>
<feature type="coiled-coil region" evidence="3">
    <location>
        <begin position="507"/>
        <end position="595"/>
    </location>
</feature>
<organism evidence="6">
    <name type="scientific">Brachypodium distachyon</name>
    <name type="common">Purple false brome</name>
    <name type="synonym">Trachynia distachya</name>
    <dbReference type="NCBI Taxonomy" id="15368"/>
    <lineage>
        <taxon>Eukaryota</taxon>
        <taxon>Viridiplantae</taxon>
        <taxon>Streptophyta</taxon>
        <taxon>Embryophyta</taxon>
        <taxon>Tracheophyta</taxon>
        <taxon>Spermatophyta</taxon>
        <taxon>Magnoliopsida</taxon>
        <taxon>Liliopsida</taxon>
        <taxon>Poales</taxon>
        <taxon>Poaceae</taxon>
        <taxon>BOP clade</taxon>
        <taxon>Pooideae</taxon>
        <taxon>Stipodae</taxon>
        <taxon>Brachypodieae</taxon>
        <taxon>Brachypodium</taxon>
    </lineage>
</organism>
<dbReference type="Gene3D" id="3.30.70.2890">
    <property type="entry name" value="XS domain"/>
    <property type="match status" value="1"/>
</dbReference>
<dbReference type="PANTHER" id="PTHR21596">
    <property type="entry name" value="RIBONUCLEASE P SUBUNIT P38"/>
    <property type="match status" value="1"/>
</dbReference>
<dbReference type="Pfam" id="PF03468">
    <property type="entry name" value="XS"/>
    <property type="match status" value="1"/>
</dbReference>
<dbReference type="AlphaFoldDB" id="C3SAF6"/>
<evidence type="ECO:0000256" key="3">
    <source>
        <dbReference type="SAM" id="Coils"/>
    </source>
</evidence>
<dbReference type="GO" id="GO:0080188">
    <property type="term" value="P:gene silencing by siRNA-directed DNA methylation"/>
    <property type="evidence" value="ECO:0007669"/>
    <property type="project" value="InterPro"/>
</dbReference>
<feature type="coiled-coil region" evidence="3">
    <location>
        <begin position="688"/>
        <end position="770"/>
    </location>
</feature>
<evidence type="ECO:0000256" key="1">
    <source>
        <dbReference type="ARBA" id="ARBA00023054"/>
    </source>
</evidence>
<dbReference type="EMBL" id="EU730902">
    <property type="protein sequence ID" value="ACF22790.1"/>
    <property type="molecule type" value="Genomic_DNA"/>
</dbReference>
<accession>C3SAF6</accession>
<keyword evidence="1 3" id="KW-0175">Coiled coil</keyword>
<dbReference type="InterPro" id="IPR038588">
    <property type="entry name" value="XS_domain_sf"/>
</dbReference>
<dbReference type="InterPro" id="IPR045177">
    <property type="entry name" value="FDM1-5/IDN2"/>
</dbReference>
<protein>
    <submittedName>
        <fullName evidence="6">Gene X-like protein</fullName>
    </submittedName>
</protein>
<keyword evidence="2" id="KW-0943">RNA-mediated gene silencing</keyword>
<evidence type="ECO:0000313" key="6">
    <source>
        <dbReference type="EMBL" id="ACF22790.1"/>
    </source>
</evidence>
<dbReference type="Pfam" id="PF03470">
    <property type="entry name" value="zf-XS"/>
    <property type="match status" value="1"/>
</dbReference>
<feature type="non-terminal residue" evidence="6">
    <location>
        <position position="813"/>
    </location>
</feature>
<evidence type="ECO:0000259" key="4">
    <source>
        <dbReference type="Pfam" id="PF03468"/>
    </source>
</evidence>
<sequence>MALVAAGRLTVGRTAVGRRLLWRPDARRWGARQSNDDVWGPPIVNAFARTDGKITETAKIPGRASLPVPVPAAKFPLDRVLAHHPLTQEDNRPGLCTSAVRYRADGRSDRARRSRGNAPHMGGFVFVFCRACAALKPVPPFAYKRKLFSAARQKRVFFFSPCSCSSHSVSGTRQAGGGVWQLIELPNKGTGFGAASGGAGSVEIDLLLISQKSVFVVDRVFKMPRGFVADGNEVHYNERWSAMDCSSDESSDLSDTDIDDYAEQTYLNLKSGKLVARYGADRFRCPFCLGKKKQDYRYNELLQHAVGVGASNRAAKVKANHLALANLLKNDYSDAAGSLPSRQADALINPPKPVQDQELFVWPWMGILANVPAEQTQRDGAILMQHLAHFNPSHFDAVHSPDGYTGFAVVRFTSDWIGFKDALAFHNNYKSRHLGKMDLNEASRRGKYICGWLAKEEDYKADDPVGMFLSANGELKTVSELQLELSRKTETIIASLTTQISAKSKYMMELEIKCNKMNLALRRAMEDSDSLHQRYNEAMRKMQSAAREHSLKIFQETDQLRKQLDEKESDIQRRSKQLSEIVAQTDMERRKLKNERKKLQFSSLLVIIVEHSSLTAKLTPLQNAGQNDSLHMARVEQQKANEAVRVLVEKHKARTLTLPIVEFIQLLASFMCLLSFHVVESRIYFDMLNTLQKEKEVALNKILQLEKQLDEKQKLELEIQQLRGQLEVVKHMEGEGVDVKKRTEELTEELENKIDDMEDLEALNQTLIIKERMTNDELQDAKKELISGLSDLLGPRSNIGIKRMGELDEKPFI</sequence>
<reference evidence="6" key="1">
    <citation type="journal article" date="2009" name="Plant Mol. Biol.">
        <title>Structural characterization of Brachypodium genome and its syntenic relationship with rice and wheat.</title>
        <authorList>
            <person name="Huo N."/>
            <person name="Vogel J.P."/>
            <person name="Lazo G.R."/>
            <person name="You F.M."/>
            <person name="Ma Y."/>
            <person name="McMahon S."/>
            <person name="Dvorak J."/>
            <person name="Anderson O.D."/>
            <person name="Luo M.C."/>
            <person name="Gu Y.Q."/>
        </authorList>
    </citation>
    <scope>NUCLEOTIDE SEQUENCE</scope>
</reference>
<dbReference type="InterPro" id="IPR005381">
    <property type="entry name" value="Znf-XS_domain"/>
</dbReference>
<proteinExistence type="predicted"/>